<dbReference type="PANTHER" id="PTHR48090:SF7">
    <property type="entry name" value="RFBJ PROTEIN"/>
    <property type="match status" value="1"/>
</dbReference>
<organism evidence="3">
    <name type="scientific">marine sediment metagenome</name>
    <dbReference type="NCBI Taxonomy" id="412755"/>
    <lineage>
        <taxon>unclassified sequences</taxon>
        <taxon>metagenomes</taxon>
        <taxon>ecological metagenomes</taxon>
    </lineage>
</organism>
<comment type="caution">
    <text evidence="3">The sequence shown here is derived from an EMBL/GenBank/DDBJ whole genome shotgun (WGS) entry which is preliminary data.</text>
</comment>
<dbReference type="PANTHER" id="PTHR48090">
    <property type="entry name" value="UNDECAPRENYL-PHOSPHATE 4-DEOXY-4-FORMAMIDO-L-ARABINOSE TRANSFERASE-RELATED"/>
    <property type="match status" value="1"/>
</dbReference>
<sequence length="191" mass="21787">EFAESFLKLFQEIYIYIGVIIAILGAFIWLIIISKKEIIVVDDGSFDNTKKILEKINKEFNFILIEHSKNQGKGAAIKTGLSQATGDFILIQDADLELNPQEYPILLKPLLEKKAEVVYGSRVLAKNEVSRNNKKKNWPFFLGGKFLTFLANLLYGLNITDEPIGYKVFKKEILKNMDLECKGFEFCPEVT</sequence>
<accession>X1PDW4</accession>
<feature type="non-terminal residue" evidence="3">
    <location>
        <position position="191"/>
    </location>
</feature>
<name>X1PDW4_9ZZZZ</name>
<dbReference type="AlphaFoldDB" id="X1PDW4"/>
<proteinExistence type="predicted"/>
<keyword evidence="1" id="KW-1133">Transmembrane helix</keyword>
<keyword evidence="1" id="KW-0472">Membrane</keyword>
<dbReference type="SUPFAM" id="SSF53448">
    <property type="entry name" value="Nucleotide-diphospho-sugar transferases"/>
    <property type="match status" value="1"/>
</dbReference>
<dbReference type="InterPro" id="IPR001173">
    <property type="entry name" value="Glyco_trans_2-like"/>
</dbReference>
<evidence type="ECO:0000259" key="2">
    <source>
        <dbReference type="Pfam" id="PF00535"/>
    </source>
</evidence>
<gene>
    <name evidence="3" type="ORF">S06H3_60084</name>
</gene>
<feature type="domain" description="Glycosyltransferase 2-like" evidence="2">
    <location>
        <begin position="34"/>
        <end position="176"/>
    </location>
</feature>
<dbReference type="Gene3D" id="3.90.550.10">
    <property type="entry name" value="Spore Coat Polysaccharide Biosynthesis Protein SpsA, Chain A"/>
    <property type="match status" value="1"/>
</dbReference>
<protein>
    <recommendedName>
        <fullName evidence="2">Glycosyltransferase 2-like domain-containing protein</fullName>
    </recommendedName>
</protein>
<evidence type="ECO:0000256" key="1">
    <source>
        <dbReference type="SAM" id="Phobius"/>
    </source>
</evidence>
<keyword evidence="1" id="KW-0812">Transmembrane</keyword>
<dbReference type="InterPro" id="IPR050256">
    <property type="entry name" value="Glycosyltransferase_2"/>
</dbReference>
<dbReference type="EMBL" id="BARV01039146">
    <property type="protein sequence ID" value="GAI54472.1"/>
    <property type="molecule type" value="Genomic_DNA"/>
</dbReference>
<dbReference type="Pfam" id="PF00535">
    <property type="entry name" value="Glycos_transf_2"/>
    <property type="match status" value="1"/>
</dbReference>
<feature type="non-terminal residue" evidence="3">
    <location>
        <position position="1"/>
    </location>
</feature>
<feature type="transmembrane region" description="Helical" evidence="1">
    <location>
        <begin position="138"/>
        <end position="157"/>
    </location>
</feature>
<feature type="transmembrane region" description="Helical" evidence="1">
    <location>
        <begin position="13"/>
        <end position="32"/>
    </location>
</feature>
<evidence type="ECO:0000313" key="3">
    <source>
        <dbReference type="EMBL" id="GAI54472.1"/>
    </source>
</evidence>
<reference evidence="3" key="1">
    <citation type="journal article" date="2014" name="Front. Microbiol.">
        <title>High frequency of phylogenetically diverse reductive dehalogenase-homologous genes in deep subseafloor sedimentary metagenomes.</title>
        <authorList>
            <person name="Kawai M."/>
            <person name="Futagami T."/>
            <person name="Toyoda A."/>
            <person name="Takaki Y."/>
            <person name="Nishi S."/>
            <person name="Hori S."/>
            <person name="Arai W."/>
            <person name="Tsubouchi T."/>
            <person name="Morono Y."/>
            <person name="Uchiyama I."/>
            <person name="Ito T."/>
            <person name="Fujiyama A."/>
            <person name="Inagaki F."/>
            <person name="Takami H."/>
        </authorList>
    </citation>
    <scope>NUCLEOTIDE SEQUENCE</scope>
    <source>
        <strain evidence="3">Expedition CK06-06</strain>
    </source>
</reference>
<dbReference type="CDD" id="cd04179">
    <property type="entry name" value="DPM_DPG-synthase_like"/>
    <property type="match status" value="1"/>
</dbReference>
<dbReference type="InterPro" id="IPR029044">
    <property type="entry name" value="Nucleotide-diphossugar_trans"/>
</dbReference>